<dbReference type="EMBL" id="JANDWN010000052">
    <property type="protein sequence ID" value="MCP9601003.1"/>
    <property type="molecule type" value="Genomic_DNA"/>
</dbReference>
<keyword evidence="1" id="KW-0732">Signal</keyword>
<dbReference type="AlphaFoldDB" id="A0AAW5IYE2"/>
<proteinExistence type="predicted"/>
<name>A0AAW5IYE2_9BACT</name>
<feature type="signal peptide" evidence="1">
    <location>
        <begin position="1"/>
        <end position="19"/>
    </location>
</feature>
<comment type="caution">
    <text evidence="2">The sequence shown here is derived from an EMBL/GenBank/DDBJ whole genome shotgun (WGS) entry which is preliminary data.</text>
</comment>
<sequence length="109" mass="12448">MKRIIFIILGYINICLAHAQSFNGQYISEWQWDMNKNTNLINQLRLELSVPIGKGKDSFEAATLHVAKTNDGIINDWQGFSNIDADNNFAMLAVLGYMHEWNSAICLWV</sequence>
<gene>
    <name evidence="2" type="ORF">NNC55_13770</name>
</gene>
<evidence type="ECO:0000313" key="2">
    <source>
        <dbReference type="EMBL" id="MCP9601003.1"/>
    </source>
</evidence>
<evidence type="ECO:0000256" key="1">
    <source>
        <dbReference type="SAM" id="SignalP"/>
    </source>
</evidence>
<organism evidence="2 3">
    <name type="scientific">Segatella copri</name>
    <dbReference type="NCBI Taxonomy" id="165179"/>
    <lineage>
        <taxon>Bacteria</taxon>
        <taxon>Pseudomonadati</taxon>
        <taxon>Bacteroidota</taxon>
        <taxon>Bacteroidia</taxon>
        <taxon>Bacteroidales</taxon>
        <taxon>Prevotellaceae</taxon>
        <taxon>Segatella</taxon>
    </lineage>
</organism>
<feature type="chain" id="PRO_5043722664" evidence="1">
    <location>
        <begin position="20"/>
        <end position="109"/>
    </location>
</feature>
<protein>
    <submittedName>
        <fullName evidence="2">Uncharacterized protein</fullName>
    </submittedName>
</protein>
<evidence type="ECO:0000313" key="3">
    <source>
        <dbReference type="Proteomes" id="UP001204486"/>
    </source>
</evidence>
<reference evidence="2" key="1">
    <citation type="submission" date="2022-07" db="EMBL/GenBank/DDBJ databases">
        <title>Prevotella copri.</title>
        <authorList>
            <person name="Yang C."/>
        </authorList>
    </citation>
    <scope>NUCLEOTIDE SEQUENCE</scope>
    <source>
        <strain evidence="2">HF1476</strain>
    </source>
</reference>
<accession>A0AAW5IYE2</accession>
<dbReference type="Proteomes" id="UP001204486">
    <property type="component" value="Unassembled WGS sequence"/>
</dbReference>
<dbReference type="RefSeq" id="WP_254974872.1">
    <property type="nucleotide sequence ID" value="NZ_JANDWK010000052.1"/>
</dbReference>